<evidence type="ECO:0000259" key="3">
    <source>
        <dbReference type="SMART" id="SM00894"/>
    </source>
</evidence>
<name>A0ABV9FPI5_9NOCA</name>
<evidence type="ECO:0000256" key="1">
    <source>
        <dbReference type="SAM" id="MobiDB-lite"/>
    </source>
</evidence>
<dbReference type="SMART" id="SM00894">
    <property type="entry name" value="Excalibur"/>
    <property type="match status" value="1"/>
</dbReference>
<dbReference type="Proteomes" id="UP001595914">
    <property type="component" value="Unassembled WGS sequence"/>
</dbReference>
<organism evidence="4 5">
    <name type="scientific">Rhodococcus kronopolitis</name>
    <dbReference type="NCBI Taxonomy" id="1460226"/>
    <lineage>
        <taxon>Bacteria</taxon>
        <taxon>Bacillati</taxon>
        <taxon>Actinomycetota</taxon>
        <taxon>Actinomycetes</taxon>
        <taxon>Mycobacteriales</taxon>
        <taxon>Nocardiaceae</taxon>
        <taxon>Rhodococcus</taxon>
    </lineage>
</organism>
<comment type="caution">
    <text evidence="4">The sequence shown here is derived from an EMBL/GenBank/DDBJ whole genome shotgun (WGS) entry which is preliminary data.</text>
</comment>
<evidence type="ECO:0000256" key="2">
    <source>
        <dbReference type="SAM" id="SignalP"/>
    </source>
</evidence>
<dbReference type="Pfam" id="PF05901">
    <property type="entry name" value="Excalibur"/>
    <property type="match status" value="1"/>
</dbReference>
<accession>A0ABV9FPI5</accession>
<evidence type="ECO:0000313" key="5">
    <source>
        <dbReference type="Proteomes" id="UP001595914"/>
    </source>
</evidence>
<feature type="region of interest" description="Disordered" evidence="1">
    <location>
        <begin position="19"/>
        <end position="152"/>
    </location>
</feature>
<feature type="domain" description="Excalibur calcium-binding" evidence="3">
    <location>
        <begin position="184"/>
        <end position="220"/>
    </location>
</feature>
<feature type="compositionally biased region" description="Basic and acidic residues" evidence="1">
    <location>
        <begin position="72"/>
        <end position="83"/>
    </location>
</feature>
<feature type="chain" id="PRO_5045809886" evidence="2">
    <location>
        <begin position="26"/>
        <end position="221"/>
    </location>
</feature>
<reference evidence="5" key="1">
    <citation type="journal article" date="2019" name="Int. J. Syst. Evol. Microbiol.">
        <title>The Global Catalogue of Microorganisms (GCM) 10K type strain sequencing project: providing services to taxonomists for standard genome sequencing and annotation.</title>
        <authorList>
            <consortium name="The Broad Institute Genomics Platform"/>
            <consortium name="The Broad Institute Genome Sequencing Center for Infectious Disease"/>
            <person name="Wu L."/>
            <person name="Ma J."/>
        </authorList>
    </citation>
    <scope>NUCLEOTIDE SEQUENCE [LARGE SCALE GENOMIC DNA]</scope>
    <source>
        <strain evidence="5">CCUG 54520</strain>
    </source>
</reference>
<keyword evidence="2" id="KW-0732">Signal</keyword>
<dbReference type="EMBL" id="JBHSFO010000002">
    <property type="protein sequence ID" value="MFC4603109.1"/>
    <property type="molecule type" value="Genomic_DNA"/>
</dbReference>
<dbReference type="InterPro" id="IPR008613">
    <property type="entry name" value="Excalibur_Ca-bd_domain"/>
</dbReference>
<sequence length="221" mass="22631">MNVRIAALAAALGCAVLAGCSPGQSVNPPSGAVTSTTPEPPAPTTPPQIAAPRPSETAPEQSSPVTGAPRTGENRTDETRTDEPVTDAPVTEHEHEPENGAATDPTTEPYDHEVEGRLCYNCPDPEQLGSDGTEKRTGGATVEDCRPPMTERGAADYADDALGFAAECLGTGSAADPVSPSGSTYTNCVQVRAAGAAPIHRGQPGYSTDLDRDGDGVACYK</sequence>
<protein>
    <submittedName>
        <fullName evidence="4">Excalibur calcium-binding domain-containing protein</fullName>
    </submittedName>
</protein>
<gene>
    <name evidence="4" type="ORF">ACFO6S_05340</name>
</gene>
<evidence type="ECO:0000313" key="4">
    <source>
        <dbReference type="EMBL" id="MFC4603109.1"/>
    </source>
</evidence>
<feature type="signal peptide" evidence="2">
    <location>
        <begin position="1"/>
        <end position="25"/>
    </location>
</feature>
<keyword evidence="5" id="KW-1185">Reference proteome</keyword>
<proteinExistence type="predicted"/>
<dbReference type="PROSITE" id="PS51257">
    <property type="entry name" value="PROKAR_LIPOPROTEIN"/>
    <property type="match status" value="1"/>
</dbReference>
<dbReference type="RefSeq" id="WP_378414814.1">
    <property type="nucleotide sequence ID" value="NZ_JBHSFO010000002.1"/>
</dbReference>